<dbReference type="AlphaFoldDB" id="A0A093UQI7"/>
<proteinExistence type="predicted"/>
<gene>
    <name evidence="2" type="ORF">GQ26_0430160</name>
</gene>
<reference evidence="2" key="2">
    <citation type="journal article" date="2014" name="PLoS Genet.">
        <title>Signature gene expression reveals novel clues to the molecular mechanisms of dimorphic transition in Penicillium marneffei.</title>
        <authorList>
            <person name="Yang E."/>
            <person name="Wang G."/>
            <person name="Cai J."/>
            <person name="Woo P.C."/>
            <person name="Lau S.K."/>
            <person name="Yuen K.-Y."/>
            <person name="Chow W.-N."/>
            <person name="Lin X."/>
        </authorList>
    </citation>
    <scope>NUCLEOTIDE SEQUENCE</scope>
    <source>
        <strain evidence="2">PM1</strain>
    </source>
</reference>
<feature type="region of interest" description="Disordered" evidence="1">
    <location>
        <begin position="1"/>
        <end position="22"/>
    </location>
</feature>
<sequence length="606" mass="69821">MALRPLPPCQSDQDTKGQGLDAFHENFRNPTREVSGYATHRERRLDAQVEALIKSNHKLRLEVQRQQDLNHNIGALLFKTDDLIQLVTSDQNSQANAEIQRLKKENEEYHFICNKAAVGNPPSISDLSRAIYKRDQEIKGLKSRMGQFRKSSSHHESQLHRRIQLQAIMESSCISNQFEQNTFVIPDSNWGLPAYHGYLAALGAQISGTPPPSETSGAKDEEIKRLNSEMVNYHLPCNERLAHYEALLRKAHWIMMRWRMRLKKMSYISSSTHIVTTPQEIPMSDTVNLADHKKIWLPMKEDFDPTQYSVNESNTNIQDMISFDGYLWQNPYPLWRNEQELVAGIFRTQDGRSLMVILPRKDVLTMKEGSEFLRQFDPELREFNKKYHVDGIRESAIIATKALTILWNDGNQQRLDAYLREQGFFLFNVSTIIPLDYDYYEVMVDATKIDKLREQLRGLTYAPFDSKSTLVRKMGEHGALRIMLESYRRANLREEPRKLAESRMKELEKGLVQKTELSIYSGGPGKILESGTTTWDQRNGNYHVLAVLQTPDGKRLRAKIPVDTYARSENAKALAGPEWAVIIRHVSWGTWLQLPFLGIINAMGLY</sequence>
<dbReference type="HOGENOM" id="CLU_450689_0_0_1"/>
<protein>
    <submittedName>
        <fullName evidence="2">Uncharacterized protein</fullName>
    </submittedName>
</protein>
<comment type="caution">
    <text evidence="2">The sequence shown here is derived from an EMBL/GenBank/DDBJ whole genome shotgun (WGS) entry which is preliminary data.</text>
</comment>
<dbReference type="EMBL" id="JPOX01000043">
    <property type="protein sequence ID" value="KFX42527.1"/>
    <property type="molecule type" value="Genomic_DNA"/>
</dbReference>
<evidence type="ECO:0000256" key="1">
    <source>
        <dbReference type="SAM" id="MobiDB-lite"/>
    </source>
</evidence>
<organism evidence="2">
    <name type="scientific">Talaromyces marneffei PM1</name>
    <dbReference type="NCBI Taxonomy" id="1077442"/>
    <lineage>
        <taxon>Eukaryota</taxon>
        <taxon>Fungi</taxon>
        <taxon>Dikarya</taxon>
        <taxon>Ascomycota</taxon>
        <taxon>Pezizomycotina</taxon>
        <taxon>Eurotiomycetes</taxon>
        <taxon>Eurotiomycetidae</taxon>
        <taxon>Eurotiales</taxon>
        <taxon>Trichocomaceae</taxon>
        <taxon>Talaromyces</taxon>
        <taxon>Talaromyces sect. Talaromyces</taxon>
    </lineage>
</organism>
<evidence type="ECO:0000313" key="2">
    <source>
        <dbReference type="EMBL" id="KFX42527.1"/>
    </source>
</evidence>
<name>A0A093UQI7_TALMA</name>
<accession>A0A093UQI7</accession>
<reference key="1">
    <citation type="journal article" date="2014" name="PLoS Genet.">
        <title>Signature Gene Expression Reveals Novel Clues to the Molecular Mechanisms of Dimorphic Transition in Penicillium marneffei.</title>
        <authorList>
            <person name="Yang E."/>
            <person name="Wang G."/>
            <person name="Cai J."/>
            <person name="Woo P.C."/>
            <person name="Lau S.K."/>
            <person name="Yuen K.-Y."/>
            <person name="Chow W.-N."/>
            <person name="Lin X."/>
        </authorList>
    </citation>
    <scope>NUCLEOTIDE SEQUENCE [LARGE SCALE GENOMIC DNA]</scope>
    <source>
        <strain>PM1</strain>
    </source>
</reference>